<dbReference type="Gene3D" id="3.40.50.1820">
    <property type="entry name" value="alpha/beta hydrolase"/>
    <property type="match status" value="1"/>
</dbReference>
<dbReference type="OMA" id="WHGGGFI"/>
<dbReference type="InterPro" id="IPR050466">
    <property type="entry name" value="Carboxylest/Gibb_receptor"/>
</dbReference>
<dbReference type="EMBL" id="KE145368">
    <property type="protein sequence ID" value="EPE28702.1"/>
    <property type="molecule type" value="Genomic_DNA"/>
</dbReference>
<dbReference type="SUPFAM" id="SSF53474">
    <property type="entry name" value="alpha/beta-Hydrolases"/>
    <property type="match status" value="1"/>
</dbReference>
<evidence type="ECO:0000259" key="1">
    <source>
        <dbReference type="Pfam" id="PF07859"/>
    </source>
</evidence>
<accession>S3CQG6</accession>
<dbReference type="PANTHER" id="PTHR23024:SF24">
    <property type="entry name" value="ALPHA_BETA HYDROLASE FOLD-3 DOMAIN-CONTAINING PROTEIN"/>
    <property type="match status" value="1"/>
</dbReference>
<keyword evidence="2" id="KW-0378">Hydrolase</keyword>
<dbReference type="PANTHER" id="PTHR23024">
    <property type="entry name" value="ARYLACETAMIDE DEACETYLASE"/>
    <property type="match status" value="1"/>
</dbReference>
<reference evidence="2 3" key="1">
    <citation type="journal article" date="2013" name="BMC Genomics">
        <title>Genomics-driven discovery of the pneumocandin biosynthetic gene cluster in the fungus Glarea lozoyensis.</title>
        <authorList>
            <person name="Chen L."/>
            <person name="Yue Q."/>
            <person name="Zhang X."/>
            <person name="Xiang M."/>
            <person name="Wang C."/>
            <person name="Li S."/>
            <person name="Che Y."/>
            <person name="Ortiz-Lopez F.J."/>
            <person name="Bills G.F."/>
            <person name="Liu X."/>
            <person name="An Z."/>
        </authorList>
    </citation>
    <scope>NUCLEOTIDE SEQUENCE [LARGE SCALE GENOMIC DNA]</scope>
    <source>
        <strain evidence="3">ATCC 20868 / MF5171</strain>
    </source>
</reference>
<evidence type="ECO:0000313" key="2">
    <source>
        <dbReference type="EMBL" id="EPE28702.1"/>
    </source>
</evidence>
<dbReference type="Pfam" id="PF07859">
    <property type="entry name" value="Abhydrolase_3"/>
    <property type="match status" value="1"/>
</dbReference>
<dbReference type="RefSeq" id="XP_008084610.1">
    <property type="nucleotide sequence ID" value="XM_008086419.1"/>
</dbReference>
<dbReference type="InterPro" id="IPR013094">
    <property type="entry name" value="AB_hydrolase_3"/>
</dbReference>
<keyword evidence="3" id="KW-1185">Reference proteome</keyword>
<dbReference type="Proteomes" id="UP000016922">
    <property type="component" value="Unassembled WGS sequence"/>
</dbReference>
<name>S3CQG6_GLAL2</name>
<dbReference type="InterPro" id="IPR029058">
    <property type="entry name" value="AB_hydrolase_fold"/>
</dbReference>
<evidence type="ECO:0000313" key="3">
    <source>
        <dbReference type="Proteomes" id="UP000016922"/>
    </source>
</evidence>
<dbReference type="GeneID" id="19468870"/>
<sequence>MDNEKFAGFSRIDLVYSSIRGRDLQASILTPKKLRLSPPSSRPVLVHWHGGGFIVGHLANRALEFALSRGALIISPDYRLVPEANGTDILADIERFSVWMKNELPSVAHQESWHAFPDLSRVASSGQSAGACNALHSAFLSSPKIDIKVVICISGPLDTSASLKFNIPLPRTIMGTRPPPPRQAEALIRDYIRNIEPGAVRTEGDPADMWPLLICIIQQAWLPRLLGVKSNPQLLLVPRLKHMESMPPLWLIHGEEDSIIPAECSTLFAEAVKARFPEHPMLVSIEHGDHVFSSDMKMNETWIEEGCRFVSDFWA</sequence>
<organism evidence="2 3">
    <name type="scientific">Glarea lozoyensis (strain ATCC 20868 / MF5171)</name>
    <dbReference type="NCBI Taxonomy" id="1116229"/>
    <lineage>
        <taxon>Eukaryota</taxon>
        <taxon>Fungi</taxon>
        <taxon>Dikarya</taxon>
        <taxon>Ascomycota</taxon>
        <taxon>Pezizomycotina</taxon>
        <taxon>Leotiomycetes</taxon>
        <taxon>Helotiales</taxon>
        <taxon>Helotiaceae</taxon>
        <taxon>Glarea</taxon>
    </lineage>
</organism>
<dbReference type="OrthoDB" id="19653at2759"/>
<dbReference type="KEGG" id="glz:GLAREA_09823"/>
<dbReference type="eggNOG" id="ENOG502SNC3">
    <property type="taxonomic scope" value="Eukaryota"/>
</dbReference>
<dbReference type="GO" id="GO:0016787">
    <property type="term" value="F:hydrolase activity"/>
    <property type="evidence" value="ECO:0007669"/>
    <property type="project" value="UniProtKB-KW"/>
</dbReference>
<dbReference type="AlphaFoldDB" id="S3CQG6"/>
<protein>
    <submittedName>
        <fullName evidence="2">Alpha/beta-Hydrolase</fullName>
    </submittedName>
</protein>
<feature type="domain" description="Alpha/beta hydrolase fold-3" evidence="1">
    <location>
        <begin position="45"/>
        <end position="160"/>
    </location>
</feature>
<gene>
    <name evidence="2" type="ORF">GLAREA_09823</name>
</gene>
<dbReference type="HOGENOM" id="CLU_012494_9_1_1"/>
<proteinExistence type="predicted"/>